<dbReference type="EMBL" id="NFLJ01000010">
    <property type="protein sequence ID" value="OUQ35117.1"/>
    <property type="molecule type" value="Genomic_DNA"/>
</dbReference>
<dbReference type="NCBIfam" id="TIGR00099">
    <property type="entry name" value="Cof-subfamily"/>
    <property type="match status" value="1"/>
</dbReference>
<protein>
    <submittedName>
        <fullName evidence="1">Hydrolase</fullName>
    </submittedName>
</protein>
<dbReference type="Proteomes" id="UP000195305">
    <property type="component" value="Unassembled WGS sequence"/>
</dbReference>
<dbReference type="OrthoDB" id="9781413at2"/>
<dbReference type="InterPro" id="IPR000150">
    <property type="entry name" value="Cof"/>
</dbReference>
<dbReference type="PANTHER" id="PTHR10000">
    <property type="entry name" value="PHOSPHOSERINE PHOSPHATASE"/>
    <property type="match status" value="1"/>
</dbReference>
<accession>A0A1Y4SYW6</accession>
<dbReference type="Gene3D" id="3.40.50.1000">
    <property type="entry name" value="HAD superfamily/HAD-like"/>
    <property type="match status" value="1"/>
</dbReference>
<evidence type="ECO:0000313" key="2">
    <source>
        <dbReference type="Proteomes" id="UP000195305"/>
    </source>
</evidence>
<sequence length="273" mass="31014">MYKMILSDLDETLLVNHHVPKMNQDAIHQMKDVLFVPATGRSFPMIEDILKEIGTYQQSHQYSICFNGGLIVENKEAQILSFQGLSFEEAKLLFDWGEKYHVCVMIFTLDHCYLFRAEPSEIERKTVQKAAFSVVDEYNMDFLKDAKIAKFLYVKPDMDYLKSIEKDLPETIKQQFSISYSSYRYLEFNPLGVSKGAALKWLANYLHIDTKDVIAIGDNYNDVSMIEMAGLGVCVAGASQDIQDISDYVTTVDYDQGAVKEVIEKFIGGGNGK</sequence>
<dbReference type="SUPFAM" id="SSF56784">
    <property type="entry name" value="HAD-like"/>
    <property type="match status" value="1"/>
</dbReference>
<dbReference type="NCBIfam" id="TIGR01484">
    <property type="entry name" value="HAD-SF-IIB"/>
    <property type="match status" value="1"/>
</dbReference>
<dbReference type="GO" id="GO:0016791">
    <property type="term" value="F:phosphatase activity"/>
    <property type="evidence" value="ECO:0007669"/>
    <property type="project" value="TreeGrafter"/>
</dbReference>
<reference evidence="1 2" key="1">
    <citation type="journal article" date="2018" name="BMC Genomics">
        <title>Whole genome sequencing and function prediction of 133 gut anaerobes isolated from chicken caecum in pure cultures.</title>
        <authorList>
            <person name="Medvecky M."/>
            <person name="Cejkova D."/>
            <person name="Polansky O."/>
            <person name="Karasova D."/>
            <person name="Kubasova T."/>
            <person name="Cizek A."/>
            <person name="Rychlik I."/>
        </authorList>
    </citation>
    <scope>NUCLEOTIDE SEQUENCE [LARGE SCALE GENOMIC DNA]</scope>
    <source>
        <strain evidence="1 2">An13</strain>
    </source>
</reference>
<dbReference type="Pfam" id="PF08282">
    <property type="entry name" value="Hydrolase_3"/>
    <property type="match status" value="1"/>
</dbReference>
<organism evidence="1 2">
    <name type="scientific">Massilimicrobiota timonensis</name>
    <dbReference type="NCBI Taxonomy" id="1776392"/>
    <lineage>
        <taxon>Bacteria</taxon>
        <taxon>Bacillati</taxon>
        <taxon>Bacillota</taxon>
        <taxon>Erysipelotrichia</taxon>
        <taxon>Erysipelotrichales</taxon>
        <taxon>Erysipelotrichaceae</taxon>
        <taxon>Massilimicrobiota</taxon>
    </lineage>
</organism>
<dbReference type="GO" id="GO:0000287">
    <property type="term" value="F:magnesium ion binding"/>
    <property type="evidence" value="ECO:0007669"/>
    <property type="project" value="TreeGrafter"/>
</dbReference>
<dbReference type="AlphaFoldDB" id="A0A1Y4SYW6"/>
<evidence type="ECO:0000313" key="1">
    <source>
        <dbReference type="EMBL" id="OUQ35117.1"/>
    </source>
</evidence>
<name>A0A1Y4SYW6_9FIRM</name>
<dbReference type="GO" id="GO:0005829">
    <property type="term" value="C:cytosol"/>
    <property type="evidence" value="ECO:0007669"/>
    <property type="project" value="TreeGrafter"/>
</dbReference>
<dbReference type="CDD" id="cd07516">
    <property type="entry name" value="HAD_Pase"/>
    <property type="match status" value="1"/>
</dbReference>
<dbReference type="SFLD" id="SFLDG01140">
    <property type="entry name" value="C2.B:_Phosphomannomutase_and_P"/>
    <property type="match status" value="1"/>
</dbReference>
<dbReference type="InterPro" id="IPR023214">
    <property type="entry name" value="HAD_sf"/>
</dbReference>
<dbReference type="InterPro" id="IPR006379">
    <property type="entry name" value="HAD-SF_hydro_IIB"/>
</dbReference>
<keyword evidence="2" id="KW-1185">Reference proteome</keyword>
<dbReference type="SFLD" id="SFLDS00003">
    <property type="entry name" value="Haloacid_Dehalogenase"/>
    <property type="match status" value="1"/>
</dbReference>
<comment type="caution">
    <text evidence="1">The sequence shown here is derived from an EMBL/GenBank/DDBJ whole genome shotgun (WGS) entry which is preliminary data.</text>
</comment>
<keyword evidence="1" id="KW-0378">Hydrolase</keyword>
<dbReference type="Gene3D" id="3.30.1240.10">
    <property type="match status" value="1"/>
</dbReference>
<dbReference type="PANTHER" id="PTHR10000:SF8">
    <property type="entry name" value="HAD SUPERFAMILY HYDROLASE-LIKE, TYPE 3"/>
    <property type="match status" value="1"/>
</dbReference>
<proteinExistence type="predicted"/>
<dbReference type="InterPro" id="IPR036412">
    <property type="entry name" value="HAD-like_sf"/>
</dbReference>
<gene>
    <name evidence="1" type="ORF">B5E75_04625</name>
</gene>
<dbReference type="RefSeq" id="WP_087357617.1">
    <property type="nucleotide sequence ID" value="NZ_NFLJ01000010.1"/>
</dbReference>